<name>A0A0T6AVF4_9SCAR</name>
<dbReference type="OrthoDB" id="275996at2759"/>
<feature type="non-terminal residue" evidence="4">
    <location>
        <position position="1"/>
    </location>
</feature>
<dbReference type="EMBL" id="LJIG01022752">
    <property type="protein sequence ID" value="KRT78907.1"/>
    <property type="molecule type" value="Genomic_DNA"/>
</dbReference>
<evidence type="ECO:0000256" key="2">
    <source>
        <dbReference type="SAM" id="MobiDB-lite"/>
    </source>
</evidence>
<protein>
    <recommendedName>
        <fullName evidence="3">FAM91 C-terminal domain-containing protein</fullName>
    </recommendedName>
</protein>
<dbReference type="PANTHER" id="PTHR28441:SF2">
    <property type="entry name" value="PROTEIN FAM91A1"/>
    <property type="match status" value="1"/>
</dbReference>
<dbReference type="AlphaFoldDB" id="A0A0T6AVF4"/>
<dbReference type="Proteomes" id="UP000051574">
    <property type="component" value="Unassembled WGS sequence"/>
</dbReference>
<feature type="region of interest" description="Disordered" evidence="2">
    <location>
        <begin position="1"/>
        <end position="34"/>
    </location>
</feature>
<evidence type="ECO:0000313" key="4">
    <source>
        <dbReference type="EMBL" id="KRT78907.1"/>
    </source>
</evidence>
<reference evidence="4 5" key="1">
    <citation type="submission" date="2015-09" db="EMBL/GenBank/DDBJ databases">
        <title>Draft genome of the scarab beetle Oryctes borbonicus.</title>
        <authorList>
            <person name="Meyer J.M."/>
            <person name="Markov G.V."/>
            <person name="Baskaran P."/>
            <person name="Herrmann M."/>
            <person name="Sommer R.J."/>
            <person name="Roedelsperger C."/>
        </authorList>
    </citation>
    <scope>NUCLEOTIDE SEQUENCE [LARGE SCALE GENOMIC DNA]</scope>
    <source>
        <strain evidence="4">OB123</strain>
        <tissue evidence="4">Whole animal</tissue>
    </source>
</reference>
<evidence type="ECO:0000256" key="1">
    <source>
        <dbReference type="ARBA" id="ARBA00010319"/>
    </source>
</evidence>
<dbReference type="Pfam" id="PF14648">
    <property type="entry name" value="FAM91_C"/>
    <property type="match status" value="1"/>
</dbReference>
<organism evidence="4 5">
    <name type="scientific">Oryctes borbonicus</name>
    <dbReference type="NCBI Taxonomy" id="1629725"/>
    <lineage>
        <taxon>Eukaryota</taxon>
        <taxon>Metazoa</taxon>
        <taxon>Ecdysozoa</taxon>
        <taxon>Arthropoda</taxon>
        <taxon>Hexapoda</taxon>
        <taxon>Insecta</taxon>
        <taxon>Pterygota</taxon>
        <taxon>Neoptera</taxon>
        <taxon>Endopterygota</taxon>
        <taxon>Coleoptera</taxon>
        <taxon>Polyphaga</taxon>
        <taxon>Scarabaeiformia</taxon>
        <taxon>Scarabaeidae</taxon>
        <taxon>Dynastinae</taxon>
        <taxon>Oryctes</taxon>
    </lineage>
</organism>
<evidence type="ECO:0000259" key="3">
    <source>
        <dbReference type="Pfam" id="PF14648"/>
    </source>
</evidence>
<dbReference type="PANTHER" id="PTHR28441">
    <property type="entry name" value="PROTEIN FAM91A1"/>
    <property type="match status" value="1"/>
</dbReference>
<dbReference type="InterPro" id="IPR039199">
    <property type="entry name" value="FAM91"/>
</dbReference>
<comment type="similarity">
    <text evidence="1">Belongs to the FAM91 family.</text>
</comment>
<gene>
    <name evidence="4" type="ORF">AMK59_6358</name>
</gene>
<proteinExistence type="inferred from homology"/>
<sequence>SNSSVTNPIQPTSISNENFQFVSNKTPKDSENIDRIENNNCKILEDKEAKLQSPVESHFALTPASSSATSSPANGFISHDCTDILNEELDQLEEGTALKVEKTTVTNNNHKAVEFTIENTVLVESLLSPTDENINMFSLEGKEALEKCSGSGDTVKNEPEVYRGETWTLLDCHFGIPLFDVDANTKICDTIVYGGLTEQSNLDSLAESSRKLGTALLDFISQCQYYPGENMGIKKRGRLTPLPEHSLVFDDGKICEWSGK</sequence>
<feature type="compositionally biased region" description="Polar residues" evidence="2">
    <location>
        <begin position="1"/>
        <end position="25"/>
    </location>
</feature>
<feature type="domain" description="FAM91 C-terminal" evidence="3">
    <location>
        <begin position="101"/>
        <end position="254"/>
    </location>
</feature>
<comment type="caution">
    <text evidence="4">The sequence shown here is derived from an EMBL/GenBank/DDBJ whole genome shotgun (WGS) entry which is preliminary data.</text>
</comment>
<evidence type="ECO:0000313" key="5">
    <source>
        <dbReference type="Proteomes" id="UP000051574"/>
    </source>
</evidence>
<dbReference type="InterPro" id="IPR028097">
    <property type="entry name" value="FAM91_C_dom"/>
</dbReference>
<keyword evidence="5" id="KW-1185">Reference proteome</keyword>
<accession>A0A0T6AVF4</accession>